<name>A0A382S8S9_9ZZZZ</name>
<protein>
    <submittedName>
        <fullName evidence="1">Uncharacterized protein</fullName>
    </submittedName>
</protein>
<evidence type="ECO:0000313" key="1">
    <source>
        <dbReference type="EMBL" id="SVD05875.1"/>
    </source>
</evidence>
<sequence length="42" mass="4484">MQNSAVKAIWKSDRALVAQLVERVLGKDEVTGSSPVKGSSIK</sequence>
<accession>A0A382S8S9</accession>
<gene>
    <name evidence="1" type="ORF">METZ01_LOCUS358729</name>
</gene>
<dbReference type="EMBL" id="UINC01127027">
    <property type="protein sequence ID" value="SVD05875.1"/>
    <property type="molecule type" value="Genomic_DNA"/>
</dbReference>
<proteinExistence type="predicted"/>
<dbReference type="AlphaFoldDB" id="A0A382S8S9"/>
<organism evidence="1">
    <name type="scientific">marine metagenome</name>
    <dbReference type="NCBI Taxonomy" id="408172"/>
    <lineage>
        <taxon>unclassified sequences</taxon>
        <taxon>metagenomes</taxon>
        <taxon>ecological metagenomes</taxon>
    </lineage>
</organism>
<reference evidence="1" key="1">
    <citation type="submission" date="2018-05" db="EMBL/GenBank/DDBJ databases">
        <authorList>
            <person name="Lanie J.A."/>
            <person name="Ng W.-L."/>
            <person name="Kazmierczak K.M."/>
            <person name="Andrzejewski T.M."/>
            <person name="Davidsen T.M."/>
            <person name="Wayne K.J."/>
            <person name="Tettelin H."/>
            <person name="Glass J.I."/>
            <person name="Rusch D."/>
            <person name="Podicherti R."/>
            <person name="Tsui H.-C.T."/>
            <person name="Winkler M.E."/>
        </authorList>
    </citation>
    <scope>NUCLEOTIDE SEQUENCE</scope>
</reference>
<dbReference type="AntiFam" id="ANF00010">
    <property type="entry name" value="tRNA translation"/>
</dbReference>